<dbReference type="InterPro" id="IPR037257">
    <property type="entry name" value="T2SS_E_N_sf"/>
</dbReference>
<gene>
    <name evidence="1" type="ORF">COA71_08015</name>
</gene>
<dbReference type="Proteomes" id="UP000228987">
    <property type="component" value="Unassembled WGS sequence"/>
</dbReference>
<reference evidence="2" key="1">
    <citation type="submission" date="2017-08" db="EMBL/GenBank/DDBJ databases">
        <title>A dynamic microbial community with high functional redundancy inhabits the cold, oxic subseafloor aquifer.</title>
        <authorList>
            <person name="Tully B.J."/>
            <person name="Wheat C.G."/>
            <person name="Glazer B.T."/>
            <person name="Huber J.A."/>
        </authorList>
    </citation>
    <scope>NUCLEOTIDE SEQUENCE [LARGE SCALE GENOMIC DNA]</scope>
</reference>
<protein>
    <submittedName>
        <fullName evidence="1">Uncharacterized protein</fullName>
    </submittedName>
</protein>
<evidence type="ECO:0000313" key="2">
    <source>
        <dbReference type="Proteomes" id="UP000228987"/>
    </source>
</evidence>
<proteinExistence type="predicted"/>
<dbReference type="EMBL" id="NVWI01000005">
    <property type="protein sequence ID" value="PCJ41494.1"/>
    <property type="molecule type" value="Genomic_DNA"/>
</dbReference>
<accession>A0A2A5CC71</accession>
<name>A0A2A5CC71_9GAMM</name>
<comment type="caution">
    <text evidence="1">The sequence shown here is derived from an EMBL/GenBank/DDBJ whole genome shotgun (WGS) entry which is preliminary data.</text>
</comment>
<organism evidence="1 2">
    <name type="scientific">SAR86 cluster bacterium</name>
    <dbReference type="NCBI Taxonomy" id="2030880"/>
    <lineage>
        <taxon>Bacteria</taxon>
        <taxon>Pseudomonadati</taxon>
        <taxon>Pseudomonadota</taxon>
        <taxon>Gammaproteobacteria</taxon>
        <taxon>SAR86 cluster</taxon>
    </lineage>
</organism>
<dbReference type="SUPFAM" id="SSF160246">
    <property type="entry name" value="EspE N-terminal domain-like"/>
    <property type="match status" value="1"/>
</dbReference>
<sequence length="121" mass="13883">MAIRGTKLFIEYLSRELGLDEADKPILGSWGRVGTTLGALSLKLNLMDMEKINNLLEIQEQTGGLFGDVAIELGYLNAEEVKKLLNIQKWCRREEILHRLLLASTINEDQYRRFAPKVYLF</sequence>
<evidence type="ECO:0000313" key="1">
    <source>
        <dbReference type="EMBL" id="PCJ41494.1"/>
    </source>
</evidence>
<dbReference type="AlphaFoldDB" id="A0A2A5CC71"/>